<dbReference type="PROSITE" id="PS51831">
    <property type="entry name" value="HD"/>
    <property type="match status" value="1"/>
</dbReference>
<dbReference type="GO" id="GO:0005634">
    <property type="term" value="C:nucleus"/>
    <property type="evidence" value="ECO:0007669"/>
    <property type="project" value="TreeGrafter"/>
</dbReference>
<accession>A0A152A4Q0</accession>
<name>A0A152A4Q0_TIELA</name>
<reference evidence="2 3" key="1">
    <citation type="submission" date="2015-12" db="EMBL/GenBank/DDBJ databases">
        <title>Dictyostelia acquired genes for synthesis and detection of signals that induce cell-type specialization by lateral gene transfer from prokaryotes.</title>
        <authorList>
            <person name="Gloeckner G."/>
            <person name="Schaap P."/>
        </authorList>
    </citation>
    <scope>NUCLEOTIDE SEQUENCE [LARGE SCALE GENOMIC DNA]</scope>
    <source>
        <strain evidence="2 3">TK</strain>
    </source>
</reference>
<dbReference type="FunCoup" id="A0A152A4Q0">
    <property type="interactions" value="194"/>
</dbReference>
<dbReference type="InterPro" id="IPR050135">
    <property type="entry name" value="dGTPase-like"/>
</dbReference>
<dbReference type="FunFam" id="3.30.70.2760:FF:000004">
    <property type="entry name" value="HD domain containing protein"/>
    <property type="match status" value="1"/>
</dbReference>
<dbReference type="Gene3D" id="1.10.3210.10">
    <property type="entry name" value="Hypothetical protein af1432"/>
    <property type="match status" value="1"/>
</dbReference>
<dbReference type="STRING" id="361077.A0A152A4Q0"/>
<dbReference type="Gene3D" id="3.30.70.2760">
    <property type="match status" value="1"/>
</dbReference>
<feature type="domain" description="HD" evidence="1">
    <location>
        <begin position="100"/>
        <end position="228"/>
    </location>
</feature>
<organism evidence="2 3">
    <name type="scientific">Tieghemostelium lacteum</name>
    <name type="common">Slime mold</name>
    <name type="synonym">Dictyostelium lacteum</name>
    <dbReference type="NCBI Taxonomy" id="361077"/>
    <lineage>
        <taxon>Eukaryota</taxon>
        <taxon>Amoebozoa</taxon>
        <taxon>Evosea</taxon>
        <taxon>Eumycetozoa</taxon>
        <taxon>Dictyostelia</taxon>
        <taxon>Dictyosteliales</taxon>
        <taxon>Raperosteliaceae</taxon>
        <taxon>Tieghemostelium</taxon>
    </lineage>
</organism>
<dbReference type="InterPro" id="IPR006674">
    <property type="entry name" value="HD_domain"/>
</dbReference>
<dbReference type="Proteomes" id="UP000076078">
    <property type="component" value="Unassembled WGS sequence"/>
</dbReference>
<dbReference type="Pfam" id="PF19276">
    <property type="entry name" value="HD_assoc_2"/>
    <property type="match status" value="1"/>
</dbReference>
<dbReference type="PANTHER" id="PTHR11373">
    <property type="entry name" value="DEOXYNUCLEOSIDE TRIPHOSPHATE TRIPHOSPHOHYDROLASE"/>
    <property type="match status" value="1"/>
</dbReference>
<dbReference type="Pfam" id="PF01966">
    <property type="entry name" value="HD"/>
    <property type="match status" value="1"/>
</dbReference>
<dbReference type="AlphaFoldDB" id="A0A152A4Q0"/>
<dbReference type="GO" id="GO:0008832">
    <property type="term" value="F:dGTPase activity"/>
    <property type="evidence" value="ECO:0007669"/>
    <property type="project" value="TreeGrafter"/>
</dbReference>
<keyword evidence="2" id="KW-0378">Hydrolase</keyword>
<dbReference type="FunFam" id="1.10.3210.10:FF:000030">
    <property type="entry name" value="Deoxynucleoside triphosphate triphosphohydrolase SAMHD1 homolog"/>
    <property type="match status" value="1"/>
</dbReference>
<dbReference type="InterPro" id="IPR003607">
    <property type="entry name" value="HD/PDEase_dom"/>
</dbReference>
<proteinExistence type="predicted"/>
<sequence>MNNIHSYPLNDDDYGDEFIVDTYQQNTPSKFPFPNMATRVNKPLNSYIKSSKVVNDVIHGHMEIPNYILEFVDTEQFQRLRDLKQIGTTNFVFPCANHTRFEHSLGVSHLAGKYIEKIKASQPELEITQDELKFVRIAGLCHDLGHGPYSHSFESWVQSTGRKFHHETMSIKMLEWLIDEHGLEYSTDDIKYISNLITGTRQGKERNFIYDIVANHRNSVDVDKFDYLARDSYYLGRSIVCDFTRLMEFSRVIDDEICYCSKEIYNLYELFHTRYSLHKIVYTHKVGKAIEFMISDAFSEADHFLGISDQIEDPREYINLTDSLLKRIETSKEPQLAKSREIIKNIRNRNLYKFVDEILVGSAQKIPDDFAKEIAKEGNGLVPEDIIVHRLKLNYAFKDKDPVQQTHFYTRYDNTKKFQISKEQTSQLIPNQFQEERIRIFCRNKEKFENVQLAFRKILNNYDISPNPSFTASPFKQQPQNE</sequence>
<gene>
    <name evidence="2" type="ORF">DLAC_02326</name>
</gene>
<dbReference type="OMA" id="QVHGYIK"/>
<protein>
    <submittedName>
        <fullName evidence="2">HD phosphohydrolase domain-containing protein</fullName>
    </submittedName>
</protein>
<evidence type="ECO:0000313" key="3">
    <source>
        <dbReference type="Proteomes" id="UP000076078"/>
    </source>
</evidence>
<dbReference type="SUPFAM" id="SSF109604">
    <property type="entry name" value="HD-domain/PDEase-like"/>
    <property type="match status" value="1"/>
</dbReference>
<comment type="caution">
    <text evidence="2">The sequence shown here is derived from an EMBL/GenBank/DDBJ whole genome shotgun (WGS) entry which is preliminary data.</text>
</comment>
<dbReference type="EMBL" id="LODT01000011">
    <property type="protein sequence ID" value="KYR01208.1"/>
    <property type="molecule type" value="Genomic_DNA"/>
</dbReference>
<dbReference type="InterPro" id="IPR045509">
    <property type="entry name" value="HD_assoc_2"/>
</dbReference>
<dbReference type="InParanoid" id="A0A152A4Q0"/>
<dbReference type="SMART" id="SM00471">
    <property type="entry name" value="HDc"/>
    <property type="match status" value="1"/>
</dbReference>
<dbReference type="GO" id="GO:0006203">
    <property type="term" value="P:dGTP catabolic process"/>
    <property type="evidence" value="ECO:0007669"/>
    <property type="project" value="TreeGrafter"/>
</dbReference>
<evidence type="ECO:0000313" key="2">
    <source>
        <dbReference type="EMBL" id="KYR01208.1"/>
    </source>
</evidence>
<dbReference type="PANTHER" id="PTHR11373:SF4">
    <property type="entry name" value="DEOXYNUCLEOSIDE TRIPHOSPHATE TRIPHOSPHOHYDROLASE SAMHD1"/>
    <property type="match status" value="1"/>
</dbReference>
<dbReference type="OrthoDB" id="9991235at2759"/>
<dbReference type="CDD" id="cd00077">
    <property type="entry name" value="HDc"/>
    <property type="match status" value="1"/>
</dbReference>
<keyword evidence="3" id="KW-1185">Reference proteome</keyword>
<evidence type="ECO:0000259" key="1">
    <source>
        <dbReference type="PROSITE" id="PS51831"/>
    </source>
</evidence>